<name>K0KDN6_WICCF</name>
<protein>
    <submittedName>
        <fullName evidence="1">Uncharacterized protein</fullName>
    </submittedName>
</protein>
<sequence>MAEIILAPGKTLKIQVADESENVSFVNFKKVEEVPDFSSAKQYSESLSTKNSSLSADVNIFFAKAGEIYKVVSREADSRGFHSYAKIRILNEGDMKVLEHRMIQLRNGMPSNTDDGDDTASTCSTLSQMDLKTDYNKDFGPLVVMCLKKSETFKINSYGYYCEFKCCYEQRYGHYKSGETTTYYKKDGNCQFCGKKLKSQQIDTSESYRTVTTESNVIYRPFN</sequence>
<accession>K0KDN6</accession>
<comment type="caution">
    <text evidence="1">The sequence shown here is derived from an EMBL/GenBank/DDBJ whole genome shotgun (WGS) entry which is preliminary data.</text>
</comment>
<evidence type="ECO:0000313" key="2">
    <source>
        <dbReference type="Proteomes" id="UP000009328"/>
    </source>
</evidence>
<reference evidence="1 2" key="1">
    <citation type="journal article" date="2012" name="Eukaryot. Cell">
        <title>Draft genome sequence of Wickerhamomyces ciferrii NRRL Y-1031 F-60-10.</title>
        <authorList>
            <person name="Schneider J."/>
            <person name="Andrea H."/>
            <person name="Blom J."/>
            <person name="Jaenicke S."/>
            <person name="Ruckert C."/>
            <person name="Schorsch C."/>
            <person name="Szczepanowski R."/>
            <person name="Farwick M."/>
            <person name="Goesmann A."/>
            <person name="Puhler A."/>
            <person name="Schaffer S."/>
            <person name="Tauch A."/>
            <person name="Kohler T."/>
            <person name="Brinkrolf K."/>
        </authorList>
    </citation>
    <scope>NUCLEOTIDE SEQUENCE [LARGE SCALE GENOMIC DNA]</scope>
    <source>
        <strain evidence="2">ATCC 14091 / BCRC 22168 / CBS 111 / JCM 3599 / NBRC 0793 / NRRL Y-1031 F-60-10</strain>
    </source>
</reference>
<gene>
    <name evidence="1" type="ORF">BN7_2772</name>
</gene>
<organism evidence="1 2">
    <name type="scientific">Wickerhamomyces ciferrii (strain ATCC 14091 / BCRC 22168 / CBS 111 / JCM 3599 / NBRC 0793 / NRRL Y-1031 F-60-10)</name>
    <name type="common">Yeast</name>
    <name type="synonym">Pichia ciferrii</name>
    <dbReference type="NCBI Taxonomy" id="1206466"/>
    <lineage>
        <taxon>Eukaryota</taxon>
        <taxon>Fungi</taxon>
        <taxon>Dikarya</taxon>
        <taxon>Ascomycota</taxon>
        <taxon>Saccharomycotina</taxon>
        <taxon>Saccharomycetes</taxon>
        <taxon>Phaffomycetales</taxon>
        <taxon>Wickerhamomycetaceae</taxon>
        <taxon>Wickerhamomyces</taxon>
    </lineage>
</organism>
<keyword evidence="2" id="KW-1185">Reference proteome</keyword>
<proteinExistence type="predicted"/>
<dbReference type="HOGENOM" id="CLU_1240982_0_0_1"/>
<evidence type="ECO:0000313" key="1">
    <source>
        <dbReference type="EMBL" id="CCH43225.1"/>
    </source>
</evidence>
<dbReference type="EMBL" id="CAIF01000071">
    <property type="protein sequence ID" value="CCH43225.1"/>
    <property type="molecule type" value="Genomic_DNA"/>
</dbReference>
<dbReference type="AlphaFoldDB" id="K0KDN6"/>
<dbReference type="Proteomes" id="UP000009328">
    <property type="component" value="Unassembled WGS sequence"/>
</dbReference>
<dbReference type="InParanoid" id="K0KDN6"/>